<proteinExistence type="inferred from homology"/>
<comment type="similarity">
    <text evidence="1">Belongs to the SorC transcriptional regulatory family.</text>
</comment>
<dbReference type="SUPFAM" id="SSF46785">
    <property type="entry name" value="Winged helix' DNA-binding domain"/>
    <property type="match status" value="1"/>
</dbReference>
<dbReference type="OrthoDB" id="9793820at2"/>
<name>A0A1M6VZ35_9FIRM</name>
<dbReference type="InterPro" id="IPR037171">
    <property type="entry name" value="NagB/RpiA_transferase-like"/>
</dbReference>
<keyword evidence="3" id="KW-0238">DNA-binding</keyword>
<dbReference type="SUPFAM" id="SSF100950">
    <property type="entry name" value="NagB/RpiA/CoA transferase-like"/>
    <property type="match status" value="1"/>
</dbReference>
<dbReference type="Gene3D" id="1.10.10.10">
    <property type="entry name" value="Winged helix-like DNA-binding domain superfamily/Winged helix DNA-binding domain"/>
    <property type="match status" value="1"/>
</dbReference>
<dbReference type="AlphaFoldDB" id="A0A1M6VZ35"/>
<dbReference type="Proteomes" id="UP000183975">
    <property type="component" value="Unassembled WGS sequence"/>
</dbReference>
<keyword evidence="8" id="KW-1185">Reference proteome</keyword>
<dbReference type="InterPro" id="IPR036388">
    <property type="entry name" value="WH-like_DNA-bd_sf"/>
</dbReference>
<organism evidence="7 8">
    <name type="scientific">Anaerotignum lactatifermentans DSM 14214</name>
    <dbReference type="NCBI Taxonomy" id="1121323"/>
    <lineage>
        <taxon>Bacteria</taxon>
        <taxon>Bacillati</taxon>
        <taxon>Bacillota</taxon>
        <taxon>Clostridia</taxon>
        <taxon>Lachnospirales</taxon>
        <taxon>Anaerotignaceae</taxon>
        <taxon>Anaerotignum</taxon>
    </lineage>
</organism>
<evidence type="ECO:0000256" key="2">
    <source>
        <dbReference type="ARBA" id="ARBA00023015"/>
    </source>
</evidence>
<dbReference type="InterPro" id="IPR048715">
    <property type="entry name" value="CggR_N"/>
</dbReference>
<evidence type="ECO:0000259" key="5">
    <source>
        <dbReference type="Pfam" id="PF04198"/>
    </source>
</evidence>
<accession>A0A1M6VZ35</accession>
<feature type="domain" description="Sugar-binding" evidence="5">
    <location>
        <begin position="91"/>
        <end position="337"/>
    </location>
</feature>
<evidence type="ECO:0000313" key="8">
    <source>
        <dbReference type="Proteomes" id="UP000183975"/>
    </source>
</evidence>
<sequence length="342" mass="37756">MEEKLQMVRKIVPDLTEELVKRYRILKTVRLLEPCGRRLVVISLGMTERTVRSEIEKLNAQGLVKVSKTGMSVTEDGLSVLENLSDLFSSLTGMSELEEKVREILGAQRVLLAQGNSDESDRTVKEMAQIGARVLLENMRRSSRIAITGGTTMAALVEAMPYTAVQKAEMVLPARGSIGRKLELQADTLAAKLAEKAGADYRMLHLPDNLSANVLEEMKSEPEVAETINELKRVDILLLGVGDAMEMAEKRRLDHDTCKLLRQEHAVAEACGYYFNHKGEVVYETNSIGVDFEEVHRMEHVIVSAGGKKKAASLLALSKSMSNAVFIMDEGAALEMLRLAGL</sequence>
<evidence type="ECO:0000259" key="6">
    <source>
        <dbReference type="Pfam" id="PF21715"/>
    </source>
</evidence>
<evidence type="ECO:0000256" key="1">
    <source>
        <dbReference type="ARBA" id="ARBA00010466"/>
    </source>
</evidence>
<dbReference type="InterPro" id="IPR051054">
    <property type="entry name" value="SorC_transcr_regulators"/>
</dbReference>
<dbReference type="GO" id="GO:0030246">
    <property type="term" value="F:carbohydrate binding"/>
    <property type="evidence" value="ECO:0007669"/>
    <property type="project" value="InterPro"/>
</dbReference>
<dbReference type="RefSeq" id="WP_072852261.1">
    <property type="nucleotide sequence ID" value="NZ_FRAH01000050.1"/>
</dbReference>
<dbReference type="GO" id="GO:0003677">
    <property type="term" value="F:DNA binding"/>
    <property type="evidence" value="ECO:0007669"/>
    <property type="project" value="UniProtKB-KW"/>
</dbReference>
<evidence type="ECO:0000256" key="4">
    <source>
        <dbReference type="ARBA" id="ARBA00023163"/>
    </source>
</evidence>
<dbReference type="GeneID" id="78177108"/>
<reference evidence="7 8" key="1">
    <citation type="submission" date="2016-11" db="EMBL/GenBank/DDBJ databases">
        <authorList>
            <person name="Jaros S."/>
            <person name="Januszkiewicz K."/>
            <person name="Wedrychowicz H."/>
        </authorList>
    </citation>
    <scope>NUCLEOTIDE SEQUENCE [LARGE SCALE GENOMIC DNA]</scope>
    <source>
        <strain evidence="7 8">DSM 14214</strain>
    </source>
</reference>
<evidence type="ECO:0000256" key="3">
    <source>
        <dbReference type="ARBA" id="ARBA00023125"/>
    </source>
</evidence>
<dbReference type="InterPro" id="IPR007324">
    <property type="entry name" value="Sugar-bd_dom_put"/>
</dbReference>
<feature type="domain" description="CggR N-terminal DNA binding" evidence="6">
    <location>
        <begin position="20"/>
        <end position="87"/>
    </location>
</feature>
<dbReference type="Pfam" id="PF21715">
    <property type="entry name" value="CggR_N"/>
    <property type="match status" value="1"/>
</dbReference>
<keyword evidence="2" id="KW-0805">Transcription regulation</keyword>
<keyword evidence="4" id="KW-0804">Transcription</keyword>
<evidence type="ECO:0000313" key="7">
    <source>
        <dbReference type="EMBL" id="SHK86684.1"/>
    </source>
</evidence>
<dbReference type="Gene3D" id="3.40.50.1360">
    <property type="match status" value="1"/>
</dbReference>
<dbReference type="InterPro" id="IPR036390">
    <property type="entry name" value="WH_DNA-bd_sf"/>
</dbReference>
<dbReference type="PANTHER" id="PTHR34294">
    <property type="entry name" value="TRANSCRIPTIONAL REGULATOR-RELATED"/>
    <property type="match status" value="1"/>
</dbReference>
<dbReference type="Pfam" id="PF04198">
    <property type="entry name" value="Sugar-bind"/>
    <property type="match status" value="1"/>
</dbReference>
<dbReference type="EMBL" id="FRAH01000050">
    <property type="protein sequence ID" value="SHK86684.1"/>
    <property type="molecule type" value="Genomic_DNA"/>
</dbReference>
<protein>
    <submittedName>
        <fullName evidence="7">Central glycolytic genes regulator</fullName>
    </submittedName>
</protein>
<dbReference type="PANTHER" id="PTHR34294:SF5">
    <property type="entry name" value="CENTRAL GLYCOLYTIC GENES REGULATOR"/>
    <property type="match status" value="1"/>
</dbReference>
<gene>
    <name evidence="7" type="ORF">SAMN02745138_02482</name>
</gene>